<sequence length="83" mass="9446">MTDDVLLPFLHGIQTLSIAEPTRSASLPFPELTVYQVFATSLLCIWQAHWRSIFDHVPFVTLNVNTSIARSLSRLESELQFDL</sequence>
<evidence type="ECO:0000313" key="2">
    <source>
        <dbReference type="Proteomes" id="UP001304243"/>
    </source>
</evidence>
<protein>
    <submittedName>
        <fullName evidence="1">Uncharacterized protein</fullName>
    </submittedName>
</protein>
<proteinExistence type="predicted"/>
<organism evidence="1 2">
    <name type="scientific">Mucor velutinosus</name>
    <dbReference type="NCBI Taxonomy" id="708070"/>
    <lineage>
        <taxon>Eukaryota</taxon>
        <taxon>Fungi</taxon>
        <taxon>Fungi incertae sedis</taxon>
        <taxon>Mucoromycota</taxon>
        <taxon>Mucoromycotina</taxon>
        <taxon>Mucoromycetes</taxon>
        <taxon>Mucorales</taxon>
        <taxon>Mucorineae</taxon>
        <taxon>Mucoraceae</taxon>
        <taxon>Mucor</taxon>
    </lineage>
</organism>
<gene>
    <name evidence="1" type="ORF">ATC70_006107</name>
</gene>
<name>A0AAN7HM08_9FUNG</name>
<evidence type="ECO:0000313" key="1">
    <source>
        <dbReference type="EMBL" id="KAK4514099.1"/>
    </source>
</evidence>
<accession>A0AAN7HM08</accession>
<keyword evidence="2" id="KW-1185">Reference proteome</keyword>
<reference evidence="1 2" key="1">
    <citation type="submission" date="2022-11" db="EMBL/GenBank/DDBJ databases">
        <title>Mucor velutinosus strain NIH1002 WGS.</title>
        <authorList>
            <person name="Subramanian P."/>
            <person name="Mullikin J.C."/>
            <person name="Segre J.A."/>
            <person name="Zelazny A.M."/>
        </authorList>
    </citation>
    <scope>NUCLEOTIDE SEQUENCE [LARGE SCALE GENOMIC DNA]</scope>
    <source>
        <strain evidence="1 2">NIH1002</strain>
    </source>
</reference>
<dbReference type="GeneID" id="89949793"/>
<dbReference type="EMBL" id="JASEJX010000016">
    <property type="protein sequence ID" value="KAK4514099.1"/>
    <property type="molecule type" value="Genomic_DNA"/>
</dbReference>
<dbReference type="AlphaFoldDB" id="A0AAN7HM08"/>
<comment type="caution">
    <text evidence="1">The sequence shown here is derived from an EMBL/GenBank/DDBJ whole genome shotgun (WGS) entry which is preliminary data.</text>
</comment>
<dbReference type="Proteomes" id="UP001304243">
    <property type="component" value="Unassembled WGS sequence"/>
</dbReference>
<dbReference type="RefSeq" id="XP_064680765.1">
    <property type="nucleotide sequence ID" value="XM_064825388.1"/>
</dbReference>